<name>A0A7W8Q532_PARAM</name>
<dbReference type="Proteomes" id="UP000592780">
    <property type="component" value="Unassembled WGS sequence"/>
</dbReference>
<accession>A0A7W8Q532</accession>
<dbReference type="AlphaFoldDB" id="A0A7W8Q532"/>
<proteinExistence type="predicted"/>
<organism evidence="1 2">
    <name type="scientific">Paraburkholderia atlantica</name>
    <dbReference type="NCBI Taxonomy" id="2654982"/>
    <lineage>
        <taxon>Bacteria</taxon>
        <taxon>Pseudomonadati</taxon>
        <taxon>Pseudomonadota</taxon>
        <taxon>Betaproteobacteria</taxon>
        <taxon>Burkholderiales</taxon>
        <taxon>Burkholderiaceae</taxon>
        <taxon>Paraburkholderia</taxon>
    </lineage>
</organism>
<gene>
    <name evidence="1" type="ORF">HDG40_001508</name>
</gene>
<reference evidence="1 2" key="1">
    <citation type="submission" date="2020-08" db="EMBL/GenBank/DDBJ databases">
        <title>Genomic Encyclopedia of Type Strains, Phase IV (KMG-V): Genome sequencing to study the core and pangenomes of soil and plant-associated prokaryotes.</title>
        <authorList>
            <person name="Whitman W."/>
        </authorList>
    </citation>
    <scope>NUCLEOTIDE SEQUENCE [LARGE SCALE GENOMIC DNA]</scope>
    <source>
        <strain evidence="1 2">JPY158</strain>
    </source>
</reference>
<sequence>MVWIDSPKKIKHHWLIDLPAATRGSHGAQIGHVEATAAQLVQGVLSLRCEWPRGEHFFGGTEGTRSQRLPARILSTIAARLDAARSIERFTLAVAVCSKFLR</sequence>
<keyword evidence="2" id="KW-1185">Reference proteome</keyword>
<comment type="caution">
    <text evidence="1">The sequence shown here is derived from an EMBL/GenBank/DDBJ whole genome shotgun (WGS) entry which is preliminary data.</text>
</comment>
<protein>
    <submittedName>
        <fullName evidence="1">Uncharacterized protein</fullName>
    </submittedName>
</protein>
<evidence type="ECO:0000313" key="2">
    <source>
        <dbReference type="Proteomes" id="UP000592780"/>
    </source>
</evidence>
<dbReference type="EMBL" id="JACHDD010000002">
    <property type="protein sequence ID" value="MBB5423366.1"/>
    <property type="molecule type" value="Genomic_DNA"/>
</dbReference>
<dbReference type="RefSeq" id="WP_157646364.1">
    <property type="nucleotide sequence ID" value="NZ_JACHDD010000002.1"/>
</dbReference>
<evidence type="ECO:0000313" key="1">
    <source>
        <dbReference type="EMBL" id="MBB5423366.1"/>
    </source>
</evidence>